<comment type="similarity">
    <text evidence="1 7">Belongs to the universal ribosomal protein uL18 family.</text>
</comment>
<dbReference type="Proteomes" id="UP000176751">
    <property type="component" value="Unassembled WGS sequence"/>
</dbReference>
<comment type="subunit">
    <text evidence="7">Part of the 50S ribosomal subunit; part of the 5S rRNA/L5/L18/L25 subcomplex. Contacts the 5S and 23S rRNAs.</text>
</comment>
<dbReference type="InterPro" id="IPR057268">
    <property type="entry name" value="Ribosomal_L18"/>
</dbReference>
<dbReference type="GO" id="GO:0003735">
    <property type="term" value="F:structural constituent of ribosome"/>
    <property type="evidence" value="ECO:0007669"/>
    <property type="project" value="InterPro"/>
</dbReference>
<dbReference type="InterPro" id="IPR004389">
    <property type="entry name" value="Ribosomal_uL18_bac-type"/>
</dbReference>
<proteinExistence type="inferred from homology"/>
<evidence type="ECO:0000313" key="8">
    <source>
        <dbReference type="EMBL" id="OGE01738.1"/>
    </source>
</evidence>
<dbReference type="AlphaFoldDB" id="A0A1F5HC94"/>
<keyword evidence="4 7" id="KW-0689">Ribosomal protein</keyword>
<dbReference type="GO" id="GO:0005840">
    <property type="term" value="C:ribosome"/>
    <property type="evidence" value="ECO:0007669"/>
    <property type="project" value="UniProtKB-KW"/>
</dbReference>
<dbReference type="Pfam" id="PF00861">
    <property type="entry name" value="Ribosomal_L18p"/>
    <property type="match status" value="1"/>
</dbReference>
<dbReference type="Gene3D" id="3.30.420.100">
    <property type="match status" value="1"/>
</dbReference>
<organism evidence="8 9">
    <name type="scientific">Candidatus Curtissbacteria bacterium RIFOXYA1_FULL_41_14</name>
    <dbReference type="NCBI Taxonomy" id="1797737"/>
    <lineage>
        <taxon>Bacteria</taxon>
        <taxon>Candidatus Curtissiibacteriota</taxon>
    </lineage>
</organism>
<keyword evidence="5 7" id="KW-0687">Ribonucleoprotein</keyword>
<dbReference type="FunFam" id="3.30.420.100:FF:000001">
    <property type="entry name" value="50S ribosomal protein L18"/>
    <property type="match status" value="1"/>
</dbReference>
<dbReference type="CDD" id="cd00432">
    <property type="entry name" value="Ribosomal_L18_L5e"/>
    <property type="match status" value="1"/>
</dbReference>
<evidence type="ECO:0000256" key="5">
    <source>
        <dbReference type="ARBA" id="ARBA00023274"/>
    </source>
</evidence>
<comment type="function">
    <text evidence="7">This is one of the proteins that bind and probably mediate the attachment of the 5S RNA into the large ribosomal subunit, where it forms part of the central protuberance.</text>
</comment>
<dbReference type="GO" id="GO:0008097">
    <property type="term" value="F:5S rRNA binding"/>
    <property type="evidence" value="ECO:0007669"/>
    <property type="project" value="TreeGrafter"/>
</dbReference>
<sequence>MINKKSQRILKHKRVRKKIMGSPKVLRLAVFRSNKYIYAQLVDDVSKVTVVASSDMDLPADASKKASKLNKAFEVGANLAKEATKKNIKKVIFDRGGFKYHGRVKSLAEGARKGGLNF</sequence>
<comment type="caution">
    <text evidence="8">The sequence shown here is derived from an EMBL/GenBank/DDBJ whole genome shotgun (WGS) entry which is preliminary data.</text>
</comment>
<dbReference type="SUPFAM" id="SSF53137">
    <property type="entry name" value="Translational machinery components"/>
    <property type="match status" value="1"/>
</dbReference>
<dbReference type="HAMAP" id="MF_01337_B">
    <property type="entry name" value="Ribosomal_uL18_B"/>
    <property type="match status" value="1"/>
</dbReference>
<reference evidence="8 9" key="1">
    <citation type="journal article" date="2016" name="Nat. Commun.">
        <title>Thousands of microbial genomes shed light on interconnected biogeochemical processes in an aquifer system.</title>
        <authorList>
            <person name="Anantharaman K."/>
            <person name="Brown C.T."/>
            <person name="Hug L.A."/>
            <person name="Sharon I."/>
            <person name="Castelle C.J."/>
            <person name="Probst A.J."/>
            <person name="Thomas B.C."/>
            <person name="Singh A."/>
            <person name="Wilkins M.J."/>
            <person name="Karaoz U."/>
            <person name="Brodie E.L."/>
            <person name="Williams K.H."/>
            <person name="Hubbard S.S."/>
            <person name="Banfield J.F."/>
        </authorList>
    </citation>
    <scope>NUCLEOTIDE SEQUENCE [LARGE SCALE GENOMIC DNA]</scope>
</reference>
<dbReference type="InterPro" id="IPR005484">
    <property type="entry name" value="Ribosomal_uL18_bac/plant/anim"/>
</dbReference>
<evidence type="ECO:0000256" key="6">
    <source>
        <dbReference type="ARBA" id="ARBA00035197"/>
    </source>
</evidence>
<evidence type="ECO:0000256" key="7">
    <source>
        <dbReference type="HAMAP-Rule" id="MF_01337"/>
    </source>
</evidence>
<dbReference type="STRING" id="1797737.A2196_02535"/>
<evidence type="ECO:0000256" key="2">
    <source>
        <dbReference type="ARBA" id="ARBA00022730"/>
    </source>
</evidence>
<evidence type="ECO:0000256" key="1">
    <source>
        <dbReference type="ARBA" id="ARBA00007116"/>
    </source>
</evidence>
<dbReference type="GO" id="GO:0005737">
    <property type="term" value="C:cytoplasm"/>
    <property type="evidence" value="ECO:0007669"/>
    <property type="project" value="UniProtKB-ARBA"/>
</dbReference>
<evidence type="ECO:0000256" key="3">
    <source>
        <dbReference type="ARBA" id="ARBA00022884"/>
    </source>
</evidence>
<keyword evidence="2 7" id="KW-0699">rRNA-binding</keyword>
<dbReference type="GO" id="GO:1990904">
    <property type="term" value="C:ribonucleoprotein complex"/>
    <property type="evidence" value="ECO:0007669"/>
    <property type="project" value="UniProtKB-KW"/>
</dbReference>
<dbReference type="GO" id="GO:0006412">
    <property type="term" value="P:translation"/>
    <property type="evidence" value="ECO:0007669"/>
    <property type="project" value="UniProtKB-UniRule"/>
</dbReference>
<dbReference type="PANTHER" id="PTHR12899">
    <property type="entry name" value="39S RIBOSOMAL PROTEIN L18, MITOCHONDRIAL"/>
    <property type="match status" value="1"/>
</dbReference>
<dbReference type="NCBIfam" id="TIGR00060">
    <property type="entry name" value="L18_bact"/>
    <property type="match status" value="1"/>
</dbReference>
<gene>
    <name evidence="7" type="primary">rplR</name>
    <name evidence="8" type="ORF">A2196_02535</name>
</gene>
<protein>
    <recommendedName>
        <fullName evidence="6 7">Large ribosomal subunit protein uL18</fullName>
    </recommendedName>
</protein>
<dbReference type="PANTHER" id="PTHR12899:SF3">
    <property type="entry name" value="LARGE RIBOSOMAL SUBUNIT PROTEIN UL18M"/>
    <property type="match status" value="1"/>
</dbReference>
<accession>A0A1F5HC94</accession>
<evidence type="ECO:0000313" key="9">
    <source>
        <dbReference type="Proteomes" id="UP000176751"/>
    </source>
</evidence>
<evidence type="ECO:0000256" key="4">
    <source>
        <dbReference type="ARBA" id="ARBA00022980"/>
    </source>
</evidence>
<dbReference type="EMBL" id="MFCA01000025">
    <property type="protein sequence ID" value="OGE01738.1"/>
    <property type="molecule type" value="Genomic_DNA"/>
</dbReference>
<keyword evidence="3 7" id="KW-0694">RNA-binding</keyword>
<name>A0A1F5HC94_9BACT</name>